<dbReference type="InterPro" id="IPR013332">
    <property type="entry name" value="KPR_N"/>
</dbReference>
<dbReference type="SUPFAM" id="SSF51735">
    <property type="entry name" value="NAD(P)-binding Rossmann-fold domains"/>
    <property type="match status" value="1"/>
</dbReference>
<comment type="caution">
    <text evidence="8">The sequence shown here is derived from an EMBL/GenBank/DDBJ whole genome shotgun (WGS) entry which is preliminary data.</text>
</comment>
<feature type="domain" description="Ketopantoate reductase N-terminal" evidence="6">
    <location>
        <begin position="6"/>
        <end position="169"/>
    </location>
</feature>
<gene>
    <name evidence="8" type="ORF">AWRI3578_g2852</name>
</gene>
<dbReference type="InterPro" id="IPR013752">
    <property type="entry name" value="KPA_reductase"/>
</dbReference>
<proteinExistence type="inferred from homology"/>
<comment type="similarity">
    <text evidence="1">Belongs to the ketopantoate reductase family.</text>
</comment>
<evidence type="ECO:0000256" key="5">
    <source>
        <dbReference type="ARBA" id="ARBA00032024"/>
    </source>
</evidence>
<organism evidence="8 9">
    <name type="scientific">Hanseniaspora opuntiae</name>
    <dbReference type="NCBI Taxonomy" id="211096"/>
    <lineage>
        <taxon>Eukaryota</taxon>
        <taxon>Fungi</taxon>
        <taxon>Dikarya</taxon>
        <taxon>Ascomycota</taxon>
        <taxon>Saccharomycotina</taxon>
        <taxon>Saccharomycetes</taxon>
        <taxon>Saccharomycodales</taxon>
        <taxon>Saccharomycodaceae</taxon>
        <taxon>Hanseniaspora</taxon>
    </lineage>
</organism>
<evidence type="ECO:0000256" key="1">
    <source>
        <dbReference type="ARBA" id="ARBA00007870"/>
    </source>
</evidence>
<dbReference type="Gene3D" id="1.10.1040.10">
    <property type="entry name" value="N-(1-d-carboxylethyl)-l-norvaline Dehydrogenase, domain 2"/>
    <property type="match status" value="1"/>
</dbReference>
<evidence type="ECO:0000256" key="4">
    <source>
        <dbReference type="ARBA" id="ARBA00023002"/>
    </source>
</evidence>
<evidence type="ECO:0000259" key="6">
    <source>
        <dbReference type="Pfam" id="PF02558"/>
    </source>
</evidence>
<dbReference type="InterPro" id="IPR003710">
    <property type="entry name" value="ApbA"/>
</dbReference>
<evidence type="ECO:0000259" key="7">
    <source>
        <dbReference type="Pfam" id="PF08546"/>
    </source>
</evidence>
<dbReference type="AlphaFoldDB" id="A0A1E5R933"/>
<dbReference type="InterPro" id="IPR050838">
    <property type="entry name" value="Ketopantoate_reductase"/>
</dbReference>
<dbReference type="Gene3D" id="3.40.50.720">
    <property type="entry name" value="NAD(P)-binding Rossmann-like Domain"/>
    <property type="match status" value="1"/>
</dbReference>
<dbReference type="Proteomes" id="UP000095605">
    <property type="component" value="Unassembled WGS sequence"/>
</dbReference>
<dbReference type="NCBIfam" id="TIGR00745">
    <property type="entry name" value="apbA_panE"/>
    <property type="match status" value="1"/>
</dbReference>
<dbReference type="EC" id="1.1.1.169" evidence="2"/>
<dbReference type="InterPro" id="IPR036291">
    <property type="entry name" value="NAD(P)-bd_dom_sf"/>
</dbReference>
<evidence type="ECO:0000256" key="3">
    <source>
        <dbReference type="ARBA" id="ARBA00022857"/>
    </source>
</evidence>
<dbReference type="Pfam" id="PF02558">
    <property type="entry name" value="ApbA"/>
    <property type="match status" value="1"/>
</dbReference>
<dbReference type="GO" id="GO:0008677">
    <property type="term" value="F:2-dehydropantoate 2-reductase activity"/>
    <property type="evidence" value="ECO:0007669"/>
    <property type="project" value="UniProtKB-EC"/>
</dbReference>
<dbReference type="Pfam" id="PF08546">
    <property type="entry name" value="ApbA_C"/>
    <property type="match status" value="1"/>
</dbReference>
<dbReference type="PANTHER" id="PTHR43765">
    <property type="entry name" value="2-DEHYDROPANTOATE 2-REDUCTASE-RELATED"/>
    <property type="match status" value="1"/>
</dbReference>
<dbReference type="PANTHER" id="PTHR43765:SF2">
    <property type="entry name" value="2-DEHYDROPANTOATE 2-REDUCTASE"/>
    <property type="match status" value="1"/>
</dbReference>
<dbReference type="InterPro" id="IPR008927">
    <property type="entry name" value="6-PGluconate_DH-like_C_sf"/>
</dbReference>
<dbReference type="InterPro" id="IPR013328">
    <property type="entry name" value="6PGD_dom2"/>
</dbReference>
<keyword evidence="3" id="KW-0521">NADP</keyword>
<dbReference type="GO" id="GO:0015940">
    <property type="term" value="P:pantothenate biosynthetic process"/>
    <property type="evidence" value="ECO:0007669"/>
    <property type="project" value="InterPro"/>
</dbReference>
<name>A0A1E5R933_9ASCO</name>
<dbReference type="GO" id="GO:0050661">
    <property type="term" value="F:NADP binding"/>
    <property type="evidence" value="ECO:0007669"/>
    <property type="project" value="TreeGrafter"/>
</dbReference>
<accession>A0A1E5R933</accession>
<dbReference type="SUPFAM" id="SSF48179">
    <property type="entry name" value="6-phosphogluconate dehydrogenase C-terminal domain-like"/>
    <property type="match status" value="1"/>
</dbReference>
<dbReference type="OrthoDB" id="73846at2759"/>
<evidence type="ECO:0000313" key="8">
    <source>
        <dbReference type="EMBL" id="OEJ83410.1"/>
    </source>
</evidence>
<keyword evidence="4" id="KW-0560">Oxidoreductase</keyword>
<reference evidence="9" key="1">
    <citation type="journal article" date="2016" name="Genome Announc.">
        <title>Genome sequences of three species of Hanseniaspora isolated from spontaneous wine fermentations.</title>
        <authorList>
            <person name="Sternes P.R."/>
            <person name="Lee D."/>
            <person name="Kutyna D.R."/>
            <person name="Borneman A.R."/>
        </authorList>
    </citation>
    <scope>NUCLEOTIDE SEQUENCE [LARGE SCALE GENOMIC DNA]</scope>
    <source>
        <strain evidence="9">AWRI3578</strain>
    </source>
</reference>
<feature type="domain" description="Ketopantoate reductase C-terminal" evidence="7">
    <location>
        <begin position="218"/>
        <end position="359"/>
    </location>
</feature>
<sequence length="371" mass="42472">MSTPTFHILGLGSMGSIIAYALQKKFPAYNIIPLLRSDTKVQQFKENYDSKLTLHRQYSNKTDISDSFELTTDLNNIKESHIDNLIITTKTFQTIEALKPIWNKIDEKTNIILIQNGIGTYDILVEEFPEIKSKKFNVFQGVIAHAVFGSSNNFSEFYHAAFLDLKVAQINGFKDENNKIQSISEVEDMIKHNELLSTLKEIDIDCKVMSYQELIIGQIKKFCVNCCINGWTSILNCMNGDFSYVKDATLELFEQTVEEVIKVFSQSPDYKKVFDYENKENMPLLDVSFKDDYRKLAEWVYQIGVVDCGGNSSSMRQDVINKRGTEIDFINGYVVKLGKKLELSSSEYKVNQIVVNLHKLKCEMIKRDGAN</sequence>
<protein>
    <recommendedName>
        <fullName evidence="2">2-dehydropantoate 2-reductase</fullName>
        <ecNumber evidence="2">1.1.1.169</ecNumber>
    </recommendedName>
    <alternativeName>
        <fullName evidence="5">Ketopantoate reductase</fullName>
    </alternativeName>
</protein>
<keyword evidence="9" id="KW-1185">Reference proteome</keyword>
<evidence type="ECO:0000256" key="2">
    <source>
        <dbReference type="ARBA" id="ARBA00013014"/>
    </source>
</evidence>
<evidence type="ECO:0000313" key="9">
    <source>
        <dbReference type="Proteomes" id="UP000095605"/>
    </source>
</evidence>
<dbReference type="EMBL" id="LPNL01000007">
    <property type="protein sequence ID" value="OEJ83410.1"/>
    <property type="molecule type" value="Genomic_DNA"/>
</dbReference>
<dbReference type="GO" id="GO:0005739">
    <property type="term" value="C:mitochondrion"/>
    <property type="evidence" value="ECO:0007669"/>
    <property type="project" value="TreeGrafter"/>
</dbReference>